<dbReference type="GO" id="GO:0042910">
    <property type="term" value="F:xenobiotic transmembrane transporter activity"/>
    <property type="evidence" value="ECO:0007669"/>
    <property type="project" value="TreeGrafter"/>
</dbReference>
<keyword evidence="4" id="KW-1003">Cell membrane</keyword>
<reference evidence="10" key="1">
    <citation type="submission" date="2021-03" db="EMBL/GenBank/DDBJ databases">
        <title>The complete genome sequence of Acetobacter sp. TBRC 12339.</title>
        <authorList>
            <person name="Charoenyingcharoen P."/>
            <person name="Yukphan P."/>
        </authorList>
    </citation>
    <scope>NUCLEOTIDE SEQUENCE</scope>
    <source>
        <strain evidence="10">TBRC 12339</strain>
    </source>
</reference>
<dbReference type="InterPro" id="IPR001036">
    <property type="entry name" value="Acrflvin-R"/>
</dbReference>
<dbReference type="InterPro" id="IPR027463">
    <property type="entry name" value="AcrB_DN_DC_subdom"/>
</dbReference>
<feature type="transmembrane region" description="Helical" evidence="8">
    <location>
        <begin position="387"/>
        <end position="410"/>
    </location>
</feature>
<keyword evidence="3" id="KW-0813">Transport</keyword>
<evidence type="ECO:0000256" key="8">
    <source>
        <dbReference type="SAM" id="Phobius"/>
    </source>
</evidence>
<comment type="subcellular location">
    <subcellularLocation>
        <location evidence="1">Cell membrane</location>
        <topology evidence="1">Multi-pass membrane protein</topology>
    </subcellularLocation>
</comment>
<evidence type="ECO:0000256" key="9">
    <source>
        <dbReference type="SAM" id="SignalP"/>
    </source>
</evidence>
<dbReference type="Gene3D" id="3.30.70.1430">
    <property type="entry name" value="Multidrug efflux transporter AcrB pore domain"/>
    <property type="match status" value="2"/>
</dbReference>
<feature type="transmembrane region" description="Helical" evidence="8">
    <location>
        <begin position="961"/>
        <end position="982"/>
    </location>
</feature>
<dbReference type="SUPFAM" id="SSF82866">
    <property type="entry name" value="Multidrug efflux transporter AcrB transmembrane domain"/>
    <property type="match status" value="2"/>
</dbReference>
<evidence type="ECO:0000313" key="10">
    <source>
        <dbReference type="EMBL" id="MBO1325766.1"/>
    </source>
</evidence>
<dbReference type="Gene3D" id="1.20.1640.10">
    <property type="entry name" value="Multidrug efflux transporter AcrB transmembrane domain"/>
    <property type="match status" value="2"/>
</dbReference>
<dbReference type="PANTHER" id="PTHR32063">
    <property type="match status" value="1"/>
</dbReference>
<feature type="transmembrane region" description="Helical" evidence="8">
    <location>
        <begin position="911"/>
        <end position="931"/>
    </location>
</feature>
<dbReference type="Gene3D" id="3.30.70.1440">
    <property type="entry name" value="Multidrug efflux transporter AcrB pore domain"/>
    <property type="match status" value="1"/>
</dbReference>
<keyword evidence="7 8" id="KW-0472">Membrane</keyword>
<feature type="transmembrane region" description="Helical" evidence="8">
    <location>
        <begin position="436"/>
        <end position="454"/>
    </location>
</feature>
<evidence type="ECO:0000256" key="1">
    <source>
        <dbReference type="ARBA" id="ARBA00004651"/>
    </source>
</evidence>
<organism evidence="10 11">
    <name type="scientific">Acetobacter garciniae</name>
    <dbReference type="NCBI Taxonomy" id="2817435"/>
    <lineage>
        <taxon>Bacteria</taxon>
        <taxon>Pseudomonadati</taxon>
        <taxon>Pseudomonadota</taxon>
        <taxon>Alphaproteobacteria</taxon>
        <taxon>Acetobacterales</taxon>
        <taxon>Acetobacteraceae</taxon>
        <taxon>Acetobacter</taxon>
    </lineage>
</organism>
<dbReference type="RefSeq" id="WP_207846410.1">
    <property type="nucleotide sequence ID" value="NZ_JAFVMH010000005.1"/>
</dbReference>
<feature type="transmembrane region" description="Helical" evidence="8">
    <location>
        <begin position="860"/>
        <end position="879"/>
    </location>
</feature>
<evidence type="ECO:0000256" key="7">
    <source>
        <dbReference type="ARBA" id="ARBA00023136"/>
    </source>
</evidence>
<dbReference type="PANTHER" id="PTHR32063:SF17">
    <property type="entry name" value="CATION EFFLUX SYSTEM PROTEIN"/>
    <property type="match status" value="1"/>
</dbReference>
<feature type="transmembrane region" description="Helical" evidence="8">
    <location>
        <begin position="361"/>
        <end position="381"/>
    </location>
</feature>
<dbReference type="SUPFAM" id="SSF82714">
    <property type="entry name" value="Multidrug efflux transporter AcrB TolC docking domain, DN and DC subdomains"/>
    <property type="match status" value="2"/>
</dbReference>
<feature type="transmembrane region" description="Helical" evidence="8">
    <location>
        <begin position="988"/>
        <end position="1013"/>
    </location>
</feature>
<sequence>MINKIIGFCLRNRRIVFTAMAMLACFGALAWREISVEAYPDLGSVNVVVTTQVSGLAAEEVEQQITTPLERQLASVPGLIDSRSSSTFGLSLITLIFKDGTDVYFARDRVTQQIGQVVNLPSGAMPVLGPVTGPAGEVYRYTLQSDKLNLMQLSDIQNWVVIPDLMQIPGVVSVSNFGGFTKEYQLLLDPDALNKYNIGINDVLNALRNNNLNAGGDRVTRGDQSYIVRGVGMIHTLGEMGEIGVAQHDGQPVRIRDLGQMQFGHQVRQGILGLDNNADTLEGIIAIQNGQNPSQVLAALHARVNELQKQLAPQGVRIVPYIDRDNLVHATTEKVAHTVLEGMGLVFVVLVVFLGSPRSAIVAAVTIPLSLATLFVIMTALDMPANLFSLGAIDFGVIVDGAIVVTEAILRLREAQPNEVLTVGDILEVTETMGKAIFFATLIIIVAYGPLFAFEGAAGKLFRPMAFTVSFALLGALLCAITLVPSLAFLALRKPHRLYHNKPLDWLHHVYHRGLDYSLGRPLLAYGAGVVAFILIGYLGATAGREFLPDLDEGALWIQVQLPSGLSLEKASDIADEIRAAIRSFPETSYAVTQLGRSDSGTDPWTPSHIEVPVGLKPYSEWARGETKRQFVARLSARLSQIPGISFGISQPIADNMNDLVGGAHSPLVLRVYGDDLRELRRIGTQIVSVLRRVPGTAAASIFQEPEIPELDVTLDRMAAARYGFSATDIMAVVQNMIGDAPVSSIYVGNRVYNMTVHIPRAINSNLDIIRHFPLTAPSGARIPLGAVAHVTLRTGEGTIAHERNHRQLTIRLDNGQRPLSQYLADAQQSIAAHVHYDPTVYRLEWAGTFEQAQRAESRLTVALGVMFAIMLVLLFFQFGAMRQAVLVLIVVPMATLGGLIALHVRGETLNIATAVGFIALFGVAIQNGIIMVSNFNRLRAEGEPLRAAVLDGAGQRFRPVLMTATVASVGMLPAALATGIGTDVQRGLATVVVGGLGIATLLTLFILPTYYYEMEARREKRRRQAAEAASNQT</sequence>
<evidence type="ECO:0000256" key="5">
    <source>
        <dbReference type="ARBA" id="ARBA00022692"/>
    </source>
</evidence>
<keyword evidence="9" id="KW-0732">Signal</keyword>
<keyword evidence="6 8" id="KW-1133">Transmembrane helix</keyword>
<dbReference type="Gene3D" id="3.30.2090.10">
    <property type="entry name" value="Multidrug efflux transporter AcrB TolC docking domain, DN and DC subdomains"/>
    <property type="match status" value="2"/>
</dbReference>
<protein>
    <submittedName>
        <fullName evidence="10">Efflux RND transporter permease subunit</fullName>
    </submittedName>
</protein>
<dbReference type="EMBL" id="JAFVMH010000005">
    <property type="protein sequence ID" value="MBO1325766.1"/>
    <property type="molecule type" value="Genomic_DNA"/>
</dbReference>
<feature type="transmembrane region" description="Helical" evidence="8">
    <location>
        <begin position="466"/>
        <end position="492"/>
    </location>
</feature>
<dbReference type="Proteomes" id="UP000664073">
    <property type="component" value="Unassembled WGS sequence"/>
</dbReference>
<feature type="chain" id="PRO_5037690042" evidence="9">
    <location>
        <begin position="31"/>
        <end position="1034"/>
    </location>
</feature>
<evidence type="ECO:0000256" key="2">
    <source>
        <dbReference type="ARBA" id="ARBA00010942"/>
    </source>
</evidence>
<dbReference type="GO" id="GO:0005886">
    <property type="term" value="C:plasma membrane"/>
    <property type="evidence" value="ECO:0007669"/>
    <property type="project" value="UniProtKB-SubCell"/>
</dbReference>
<evidence type="ECO:0000256" key="4">
    <source>
        <dbReference type="ARBA" id="ARBA00022475"/>
    </source>
</evidence>
<dbReference type="AlphaFoldDB" id="A0A939KRP9"/>
<dbReference type="GO" id="GO:0008324">
    <property type="term" value="F:monoatomic cation transmembrane transporter activity"/>
    <property type="evidence" value="ECO:0007669"/>
    <property type="project" value="InterPro"/>
</dbReference>
<keyword evidence="5 8" id="KW-0812">Transmembrane</keyword>
<feature type="signal peptide" evidence="9">
    <location>
        <begin position="1"/>
        <end position="30"/>
    </location>
</feature>
<feature type="transmembrane region" description="Helical" evidence="8">
    <location>
        <begin position="523"/>
        <end position="541"/>
    </location>
</feature>
<dbReference type="PROSITE" id="PS51257">
    <property type="entry name" value="PROKAR_LIPOPROTEIN"/>
    <property type="match status" value="1"/>
</dbReference>
<gene>
    <name evidence="10" type="ORF">J2D77_11425</name>
</gene>
<evidence type="ECO:0000256" key="3">
    <source>
        <dbReference type="ARBA" id="ARBA00022448"/>
    </source>
</evidence>
<keyword evidence="11" id="KW-1185">Reference proteome</keyword>
<feature type="transmembrane region" description="Helical" evidence="8">
    <location>
        <begin position="886"/>
        <end position="905"/>
    </location>
</feature>
<dbReference type="Pfam" id="PF00873">
    <property type="entry name" value="ACR_tran"/>
    <property type="match status" value="1"/>
</dbReference>
<evidence type="ECO:0000256" key="6">
    <source>
        <dbReference type="ARBA" id="ARBA00022989"/>
    </source>
</evidence>
<dbReference type="SUPFAM" id="SSF82693">
    <property type="entry name" value="Multidrug efflux transporter AcrB pore domain, PN1, PN2, PC1 and PC2 subdomains"/>
    <property type="match status" value="3"/>
</dbReference>
<name>A0A939KRP9_9PROT</name>
<dbReference type="PRINTS" id="PR00702">
    <property type="entry name" value="ACRIFLAVINRP"/>
</dbReference>
<proteinExistence type="inferred from homology"/>
<comment type="similarity">
    <text evidence="2">Belongs to the resistance-nodulation-cell division (RND) (TC 2.A.6) family.</text>
</comment>
<dbReference type="NCBIfam" id="TIGR00914">
    <property type="entry name" value="2A0601"/>
    <property type="match status" value="1"/>
</dbReference>
<dbReference type="Gene3D" id="3.30.70.1320">
    <property type="entry name" value="Multidrug efflux transporter AcrB pore domain like"/>
    <property type="match status" value="1"/>
</dbReference>
<dbReference type="InterPro" id="IPR004763">
    <property type="entry name" value="CusA-like"/>
</dbReference>
<accession>A0A939KRP9</accession>
<comment type="caution">
    <text evidence="10">The sequence shown here is derived from an EMBL/GenBank/DDBJ whole genome shotgun (WGS) entry which is preliminary data.</text>
</comment>
<feature type="transmembrane region" description="Helical" evidence="8">
    <location>
        <begin position="335"/>
        <end position="354"/>
    </location>
</feature>
<evidence type="ECO:0000313" key="11">
    <source>
        <dbReference type="Proteomes" id="UP000664073"/>
    </source>
</evidence>